<dbReference type="Proteomes" id="UP000308092">
    <property type="component" value="Unassembled WGS sequence"/>
</dbReference>
<accession>A0A4S3JC96</accession>
<reference evidence="1 2" key="1">
    <citation type="submission" date="2019-03" db="EMBL/GenBank/DDBJ databases">
        <title>The genome sequence of a newly discovered highly antifungal drug resistant Aspergillus species, Aspergillus tanneri NIH 1004.</title>
        <authorList>
            <person name="Mounaud S."/>
            <person name="Singh I."/>
            <person name="Joardar V."/>
            <person name="Pakala S."/>
            <person name="Pakala S."/>
            <person name="Venepally P."/>
            <person name="Hoover J."/>
            <person name="Nierman W."/>
            <person name="Chung J."/>
            <person name="Losada L."/>
        </authorList>
    </citation>
    <scope>NUCLEOTIDE SEQUENCE [LARGE SCALE GENOMIC DNA]</scope>
    <source>
        <strain evidence="1 2">NIH1004</strain>
    </source>
</reference>
<sequence>MVGEKAFKGVELVSGKLVWIDTNGEGPHVDCPSWNVHTNPGLAFLNKWAYVQDPEAAPQEMSCVVVRMEPNKIGPQDATQDLLSYSSLLPAIYFLPEQTWQQHEVIVVNPDDVIVLKPLCNNLCKDTVYLLVGLPVAFVEDKLSWVVM</sequence>
<evidence type="ECO:0000313" key="1">
    <source>
        <dbReference type="EMBL" id="THC92796.1"/>
    </source>
</evidence>
<dbReference type="EMBL" id="SOSA01000308">
    <property type="protein sequence ID" value="THC92796.1"/>
    <property type="molecule type" value="Genomic_DNA"/>
</dbReference>
<proteinExistence type="predicted"/>
<organism evidence="1 2">
    <name type="scientific">Aspergillus tanneri</name>
    <dbReference type="NCBI Taxonomy" id="1220188"/>
    <lineage>
        <taxon>Eukaryota</taxon>
        <taxon>Fungi</taxon>
        <taxon>Dikarya</taxon>
        <taxon>Ascomycota</taxon>
        <taxon>Pezizomycotina</taxon>
        <taxon>Eurotiomycetes</taxon>
        <taxon>Eurotiomycetidae</taxon>
        <taxon>Eurotiales</taxon>
        <taxon>Aspergillaceae</taxon>
        <taxon>Aspergillus</taxon>
        <taxon>Aspergillus subgen. Circumdati</taxon>
    </lineage>
</organism>
<dbReference type="AlphaFoldDB" id="A0A4S3JC96"/>
<keyword evidence="2" id="KW-1185">Reference proteome</keyword>
<protein>
    <submittedName>
        <fullName evidence="1">Uncharacterized protein</fullName>
    </submittedName>
</protein>
<comment type="caution">
    <text evidence="1">The sequence shown here is derived from an EMBL/GenBank/DDBJ whole genome shotgun (WGS) entry which is preliminary data.</text>
</comment>
<dbReference type="VEuPathDB" id="FungiDB:EYZ11_007725"/>
<gene>
    <name evidence="1" type="ORF">EYZ11_007725</name>
</gene>
<evidence type="ECO:0000313" key="2">
    <source>
        <dbReference type="Proteomes" id="UP000308092"/>
    </source>
</evidence>
<name>A0A4S3JC96_9EURO</name>